<dbReference type="Proteomes" id="UP000677244">
    <property type="component" value="Unassembled WGS sequence"/>
</dbReference>
<dbReference type="RefSeq" id="WP_209137750.1">
    <property type="nucleotide sequence ID" value="NZ_JAGHKO010000001.1"/>
</dbReference>
<keyword evidence="1" id="KW-0812">Transmembrane</keyword>
<name>A0ABS3YP76_9BACT</name>
<dbReference type="EMBL" id="JAGHKO010000001">
    <property type="protein sequence ID" value="MBO9199694.1"/>
    <property type="molecule type" value="Genomic_DNA"/>
</dbReference>
<proteinExistence type="predicted"/>
<sequence>MTMNINWWAVLVAGISSFVVGGIWYSPGMFGKAWMKDNNFTEEQIRKGGNKGKIFGFTLMFSLLMAVNLAMFLATPADCPANCAPKADIAWGAMAGFLTGIWTFCAIAIHSLFELKSWRLIFINGFYSVLALILMGAIIGAWR</sequence>
<evidence type="ECO:0000313" key="2">
    <source>
        <dbReference type="EMBL" id="MBO9199694.1"/>
    </source>
</evidence>
<evidence type="ECO:0000313" key="3">
    <source>
        <dbReference type="Proteomes" id="UP000677244"/>
    </source>
</evidence>
<dbReference type="Pfam" id="PF08570">
    <property type="entry name" value="DUF1761"/>
    <property type="match status" value="1"/>
</dbReference>
<gene>
    <name evidence="2" type="ORF">J7I42_05405</name>
</gene>
<feature type="transmembrane region" description="Helical" evidence="1">
    <location>
        <begin position="54"/>
        <end position="77"/>
    </location>
</feature>
<keyword evidence="1" id="KW-1133">Transmembrane helix</keyword>
<feature type="transmembrane region" description="Helical" evidence="1">
    <location>
        <begin position="6"/>
        <end position="26"/>
    </location>
</feature>
<comment type="caution">
    <text evidence="2">The sequence shown here is derived from an EMBL/GenBank/DDBJ whole genome shotgun (WGS) entry which is preliminary data.</text>
</comment>
<reference evidence="2 3" key="1">
    <citation type="submission" date="2021-03" db="EMBL/GenBank/DDBJ databases">
        <title>Assistant Professor.</title>
        <authorList>
            <person name="Huq M.A."/>
        </authorList>
    </citation>
    <scope>NUCLEOTIDE SEQUENCE [LARGE SCALE GENOMIC DNA]</scope>
    <source>
        <strain evidence="2 3">MAH-29</strain>
    </source>
</reference>
<feature type="transmembrane region" description="Helical" evidence="1">
    <location>
        <begin position="89"/>
        <end position="109"/>
    </location>
</feature>
<protein>
    <submittedName>
        <fullName evidence="2">DUF1761 domain-containing protein</fullName>
    </submittedName>
</protein>
<keyword evidence="1" id="KW-0472">Membrane</keyword>
<accession>A0ABS3YP76</accession>
<organism evidence="2 3">
    <name type="scientific">Niastella soli</name>
    <dbReference type="NCBI Taxonomy" id="2821487"/>
    <lineage>
        <taxon>Bacteria</taxon>
        <taxon>Pseudomonadati</taxon>
        <taxon>Bacteroidota</taxon>
        <taxon>Chitinophagia</taxon>
        <taxon>Chitinophagales</taxon>
        <taxon>Chitinophagaceae</taxon>
        <taxon>Niastella</taxon>
    </lineage>
</organism>
<dbReference type="InterPro" id="IPR013879">
    <property type="entry name" value="DUF1761"/>
</dbReference>
<feature type="transmembrane region" description="Helical" evidence="1">
    <location>
        <begin position="121"/>
        <end position="142"/>
    </location>
</feature>
<keyword evidence="3" id="KW-1185">Reference proteome</keyword>
<evidence type="ECO:0000256" key="1">
    <source>
        <dbReference type="SAM" id="Phobius"/>
    </source>
</evidence>